<organism evidence="1 2">
    <name type="scientific">Mycobacterium kubicae</name>
    <dbReference type="NCBI Taxonomy" id="120959"/>
    <lineage>
        <taxon>Bacteria</taxon>
        <taxon>Bacillati</taxon>
        <taxon>Actinomycetota</taxon>
        <taxon>Actinomycetes</taxon>
        <taxon>Mycobacteriales</taxon>
        <taxon>Mycobacteriaceae</taxon>
        <taxon>Mycobacterium</taxon>
        <taxon>Mycobacterium simiae complex</taxon>
    </lineage>
</organism>
<evidence type="ECO:0000313" key="2">
    <source>
        <dbReference type="Proteomes" id="UP000465306"/>
    </source>
</evidence>
<sequence length="100" mass="11430">MRNWLMDEYSDLNQQFRDSFEAADVTVDELWLRYFSLGGEIGRFELDAYLNGAIALPPIQHDMLAQAINERLDEIAPPRAPYSDDFHRAAGSNGSCEENF</sequence>
<dbReference type="EMBL" id="BLKU01000003">
    <property type="protein sequence ID" value="GFG65378.1"/>
    <property type="molecule type" value="Genomic_DNA"/>
</dbReference>
<proteinExistence type="predicted"/>
<name>A0ABQ1BNV0_9MYCO</name>
<comment type="caution">
    <text evidence="1">The sequence shown here is derived from an EMBL/GenBank/DDBJ whole genome shotgun (WGS) entry which is preliminary data.</text>
</comment>
<reference evidence="1 2" key="1">
    <citation type="journal article" date="2019" name="Emerg. Microbes Infect.">
        <title>Comprehensive subspecies identification of 175 nontuberculous mycobacteria species based on 7547 genomic profiles.</title>
        <authorList>
            <person name="Matsumoto Y."/>
            <person name="Kinjo T."/>
            <person name="Motooka D."/>
            <person name="Nabeya D."/>
            <person name="Jung N."/>
            <person name="Uechi K."/>
            <person name="Horii T."/>
            <person name="Iida T."/>
            <person name="Fujita J."/>
            <person name="Nakamura S."/>
        </authorList>
    </citation>
    <scope>NUCLEOTIDE SEQUENCE [LARGE SCALE GENOMIC DNA]</scope>
    <source>
        <strain evidence="1 2">JCM 13573</strain>
    </source>
</reference>
<accession>A0ABQ1BNV0</accession>
<dbReference type="Proteomes" id="UP000465306">
    <property type="component" value="Unassembled WGS sequence"/>
</dbReference>
<gene>
    <name evidence="1" type="ORF">MKUB_28680</name>
</gene>
<evidence type="ECO:0000313" key="1">
    <source>
        <dbReference type="EMBL" id="GFG65378.1"/>
    </source>
</evidence>
<keyword evidence="2" id="KW-1185">Reference proteome</keyword>
<protein>
    <submittedName>
        <fullName evidence="1">Uncharacterized protein</fullName>
    </submittedName>
</protein>